<reference evidence="1 2" key="1">
    <citation type="submission" date="2020-08" db="EMBL/GenBank/DDBJ databases">
        <title>Genomic Encyclopedia of Type Strains, Phase IV (KMG-IV): sequencing the most valuable type-strain genomes for metagenomic binning, comparative biology and taxonomic classification.</title>
        <authorList>
            <person name="Goeker M."/>
        </authorList>
    </citation>
    <scope>NUCLEOTIDE SEQUENCE [LARGE SCALE GENOMIC DNA]</scope>
    <source>
        <strain evidence="1 2">DSM 45615</strain>
    </source>
</reference>
<dbReference type="Proteomes" id="UP000578449">
    <property type="component" value="Unassembled WGS sequence"/>
</dbReference>
<comment type="caution">
    <text evidence="1">The sequence shown here is derived from an EMBL/GenBank/DDBJ whole genome shotgun (WGS) entry which is preliminary data.</text>
</comment>
<evidence type="ECO:0000313" key="1">
    <source>
        <dbReference type="EMBL" id="MBB5137572.1"/>
    </source>
</evidence>
<sequence>MATGTGLDAQIGLAAETVVGTPVTVSRFHEIDKESLKYSPGFLEPTTLRAGRKYKQASRVTRSRITVSGEIELPVSSRGMGILFQHMIGSTAVATQIGSTTAYRQVHVPVGKLGLGLTVQVGRPEPATGIVRPFTYRGCKITEWEISLSDNDVLRLKLSLDGMDESTATALATASFPAANLFGFHQATLKLGGTAATNSGLMSITGGTAVATIIRELSIKGTTPLDTERYGIGNGGVKAQPLENDIPTITGSMKAEFSQVEVYDLFKSGDPVAMEFGLTGEPIGVSGEVDTLSFITPAMLIKEAPAVVEGPGTVMMDLSWEAYDDGVNAPLQIMSISADTTL</sequence>
<proteinExistence type="predicted"/>
<name>A0A840PEH1_9ACTN</name>
<evidence type="ECO:0000313" key="2">
    <source>
        <dbReference type="Proteomes" id="UP000578449"/>
    </source>
</evidence>
<protein>
    <recommendedName>
        <fullName evidence="3">Phage tail protein</fullName>
    </recommendedName>
</protein>
<dbReference type="RefSeq" id="WP_185054478.1">
    <property type="nucleotide sequence ID" value="NZ_BAABIX010000038.1"/>
</dbReference>
<dbReference type="InterPro" id="IPR044000">
    <property type="entry name" value="Phage_tube_2"/>
</dbReference>
<keyword evidence="2" id="KW-1185">Reference proteome</keyword>
<evidence type="ECO:0008006" key="3">
    <source>
        <dbReference type="Google" id="ProtNLM"/>
    </source>
</evidence>
<organism evidence="1 2">
    <name type="scientific">Thermocatellispora tengchongensis</name>
    <dbReference type="NCBI Taxonomy" id="1073253"/>
    <lineage>
        <taxon>Bacteria</taxon>
        <taxon>Bacillati</taxon>
        <taxon>Actinomycetota</taxon>
        <taxon>Actinomycetes</taxon>
        <taxon>Streptosporangiales</taxon>
        <taxon>Streptosporangiaceae</taxon>
        <taxon>Thermocatellispora</taxon>
    </lineage>
</organism>
<dbReference type="AlphaFoldDB" id="A0A840PEH1"/>
<dbReference type="EMBL" id="JACHGN010000019">
    <property type="protein sequence ID" value="MBB5137572.1"/>
    <property type="molecule type" value="Genomic_DNA"/>
</dbReference>
<dbReference type="Pfam" id="PF18906">
    <property type="entry name" value="Phage_tube_2"/>
    <property type="match status" value="1"/>
</dbReference>
<gene>
    <name evidence="1" type="ORF">HNP84_007324</name>
</gene>
<accession>A0A840PEH1</accession>